<dbReference type="Proteomes" id="UP000002297">
    <property type="component" value="Chromosome"/>
</dbReference>
<evidence type="ECO:0000313" key="3">
    <source>
        <dbReference type="Proteomes" id="UP000002297"/>
    </source>
</evidence>
<dbReference type="OrthoDB" id="1143206at2"/>
<dbReference type="AlphaFoldDB" id="A3U8M1"/>
<sequence length="232" mass="27099">MKYLVVILMCFAVVACSTKESNLVITGKVEGLKKGKLYLQKIEDTLLVNIDSVIVDGDANFEFEALVKSPQIHYLYLDKLDNSEFDDRIRFFAEEGEMTINTTLKNFEEAKIEGSENQVKLEYFNAMIKRFNKENLALVKEDFEAQKANDQDKLLELEKRFDRNLKRRYLYTVNYALNQKDFEVAPYLMVSEVFDANIKYLDTVYNNLAPKVKKSFYGEELKSLIKERKTLE</sequence>
<keyword evidence="3" id="KW-1185">Reference proteome</keyword>
<dbReference type="Pfam" id="PF14289">
    <property type="entry name" value="DUF4369"/>
    <property type="match status" value="1"/>
</dbReference>
<dbReference type="eggNOG" id="COG0526">
    <property type="taxonomic scope" value="Bacteria"/>
</dbReference>
<dbReference type="InterPro" id="IPR025380">
    <property type="entry name" value="DUF4369"/>
</dbReference>
<dbReference type="STRING" id="216432.CA2559_07495"/>
<reference evidence="2 3" key="1">
    <citation type="journal article" date="2010" name="J. Bacteriol.">
        <title>The complete genome sequence of Croceibacter atlanticus HTCC2559T.</title>
        <authorList>
            <person name="Oh H.M."/>
            <person name="Kang I."/>
            <person name="Ferriera S."/>
            <person name="Giovannoni S.J."/>
            <person name="Cho J.C."/>
        </authorList>
    </citation>
    <scope>NUCLEOTIDE SEQUENCE [LARGE SCALE GENOMIC DNA]</scope>
    <source>
        <strain evidence="3">ATCC BAA-628 / HTCC2559 / KCTC 12090</strain>
    </source>
</reference>
<feature type="domain" description="DUF4369" evidence="1">
    <location>
        <begin position="24"/>
        <end position="119"/>
    </location>
</feature>
<evidence type="ECO:0000313" key="2">
    <source>
        <dbReference type="EMBL" id="EAP88588.1"/>
    </source>
</evidence>
<dbReference type="KEGG" id="cat:CA2559_07495"/>
<proteinExistence type="predicted"/>
<dbReference type="EMBL" id="CP002046">
    <property type="protein sequence ID" value="EAP88588.1"/>
    <property type="molecule type" value="Genomic_DNA"/>
</dbReference>
<name>A3U8M1_CROAH</name>
<dbReference type="HOGENOM" id="CLU_103789_0_0_10"/>
<organism evidence="2 3">
    <name type="scientific">Croceibacter atlanticus (strain ATCC BAA-628 / JCM 21780 / CIP 108009 / IAM 15332 / KCTC 12090 / HTCC2559)</name>
    <dbReference type="NCBI Taxonomy" id="216432"/>
    <lineage>
        <taxon>Bacteria</taxon>
        <taxon>Pseudomonadati</taxon>
        <taxon>Bacteroidota</taxon>
        <taxon>Flavobacteriia</taxon>
        <taxon>Flavobacteriales</taxon>
        <taxon>Flavobacteriaceae</taxon>
        <taxon>Croceibacter</taxon>
    </lineage>
</organism>
<dbReference type="RefSeq" id="WP_013187256.1">
    <property type="nucleotide sequence ID" value="NC_014230.1"/>
</dbReference>
<accession>A3U8M1</accession>
<protein>
    <recommendedName>
        <fullName evidence="1">DUF4369 domain-containing protein</fullName>
    </recommendedName>
</protein>
<dbReference type="GeneID" id="89453271"/>
<gene>
    <name evidence="2" type="ordered locus">CA2559_07495</name>
</gene>
<evidence type="ECO:0000259" key="1">
    <source>
        <dbReference type="Pfam" id="PF14289"/>
    </source>
</evidence>
<dbReference type="PROSITE" id="PS51257">
    <property type="entry name" value="PROKAR_LIPOPROTEIN"/>
    <property type="match status" value="1"/>
</dbReference>